<dbReference type="InterPro" id="IPR050571">
    <property type="entry name" value="Class-IV_PLP-Dep_Aminotrnsfr"/>
</dbReference>
<dbReference type="GO" id="GO:0008483">
    <property type="term" value="F:transaminase activity"/>
    <property type="evidence" value="ECO:0007669"/>
    <property type="project" value="UniProtKB-KW"/>
</dbReference>
<evidence type="ECO:0000256" key="8">
    <source>
        <dbReference type="ARBA" id="ARBA00054027"/>
    </source>
</evidence>
<reference evidence="13" key="1">
    <citation type="submission" date="2021-03" db="EMBL/GenBank/DDBJ databases">
        <title>Description of Psychrosphaera ytuae sp. nov. isolated from deep sea sediment of South China Sea.</title>
        <authorList>
            <person name="Zhang J."/>
            <person name="Xu X.-D."/>
        </authorList>
    </citation>
    <scope>NUCLEOTIDE SEQUENCE</scope>
    <source>
        <strain evidence="13">MTZ26</strain>
    </source>
</reference>
<evidence type="ECO:0000256" key="4">
    <source>
        <dbReference type="ARBA" id="ARBA00022909"/>
    </source>
</evidence>
<keyword evidence="14" id="KW-1185">Reference proteome</keyword>
<evidence type="ECO:0000256" key="7">
    <source>
        <dbReference type="ARBA" id="ARBA00049529"/>
    </source>
</evidence>
<dbReference type="Proteomes" id="UP000682739">
    <property type="component" value="Chromosome"/>
</dbReference>
<sequence>MNTVFLNGEFMPAEQAKISPMDRGFLFGDGVYEVVPSYNGKYIGFAPHLARMFVGLDTIEINLGYSESELRDICDRLIAENSNDENGGNLGVYIQVSRGVEAKRYHAYTNTGKPTLFIHTFAIAPPPSVDAPKAYRVNMTQDLRWQRCDIKTTSLLGNVMHFQQGYANGFDETILFDHNDFVTEASSSNVFIVKDGVIKTPKLDNHKLAGITRLMLLDILRKHSDFKVEETDISRSELLAADEVWLTSATKQVGAVTEVAGTLINNGKIGPVWPQVQGLFSQYMFEE</sequence>
<accession>A0A975DE40</accession>
<keyword evidence="13" id="KW-0032">Aminotransferase</keyword>
<dbReference type="PANTHER" id="PTHR42743">
    <property type="entry name" value="AMINO-ACID AMINOTRANSFERASE"/>
    <property type="match status" value="1"/>
</dbReference>
<dbReference type="RefSeq" id="WP_208833039.1">
    <property type="nucleotide sequence ID" value="NZ_CP072110.1"/>
</dbReference>
<dbReference type="InterPro" id="IPR036038">
    <property type="entry name" value="Aminotransferase-like"/>
</dbReference>
<dbReference type="GO" id="GO:0005829">
    <property type="term" value="C:cytosol"/>
    <property type="evidence" value="ECO:0007669"/>
    <property type="project" value="TreeGrafter"/>
</dbReference>
<comment type="function">
    <text evidence="8">Involved in the biosynthesis of p-aminobenzoate (PABA), a precursor of tetrahydrofolate. Converts 4-amino-4-deoxychorismate into 4-aminobenzoate (PABA) and pyruvate.</text>
</comment>
<dbReference type="FunFam" id="3.20.10.10:FF:000002">
    <property type="entry name" value="D-alanine aminotransferase"/>
    <property type="match status" value="1"/>
</dbReference>
<dbReference type="InterPro" id="IPR043131">
    <property type="entry name" value="BCAT-like_N"/>
</dbReference>
<name>A0A975DE40_9GAMM</name>
<keyword evidence="13" id="KW-0808">Transferase</keyword>
<evidence type="ECO:0000256" key="5">
    <source>
        <dbReference type="ARBA" id="ARBA00035633"/>
    </source>
</evidence>
<evidence type="ECO:0000256" key="12">
    <source>
        <dbReference type="RuleBase" id="RU004516"/>
    </source>
</evidence>
<dbReference type="KEGG" id="psym:J1N51_06030"/>
<dbReference type="PANTHER" id="PTHR42743:SF10">
    <property type="entry name" value="D-ALANINE AMINOTRANSFERASE"/>
    <property type="match status" value="1"/>
</dbReference>
<evidence type="ECO:0000256" key="6">
    <source>
        <dbReference type="ARBA" id="ARBA00035676"/>
    </source>
</evidence>
<evidence type="ECO:0000313" key="14">
    <source>
        <dbReference type="Proteomes" id="UP000682739"/>
    </source>
</evidence>
<dbReference type="InterPro" id="IPR043132">
    <property type="entry name" value="BCAT-like_C"/>
</dbReference>
<keyword evidence="3 12" id="KW-0663">Pyridoxal phosphate</keyword>
<evidence type="ECO:0000313" key="13">
    <source>
        <dbReference type="EMBL" id="QTH65004.1"/>
    </source>
</evidence>
<dbReference type="CDD" id="cd01558">
    <property type="entry name" value="D-AAT_like"/>
    <property type="match status" value="1"/>
</dbReference>
<keyword evidence="4" id="KW-0289">Folate biosynthesis</keyword>
<comment type="similarity">
    <text evidence="2 11">Belongs to the class-IV pyridoxal-phosphate-dependent aminotransferase family.</text>
</comment>
<dbReference type="EC" id="4.1.3.38" evidence="6"/>
<dbReference type="Gene3D" id="3.20.10.10">
    <property type="entry name" value="D-amino Acid Aminotransferase, subunit A, domain 2"/>
    <property type="match status" value="1"/>
</dbReference>
<organism evidence="13 14">
    <name type="scientific">Psychrosphaera ytuae</name>
    <dbReference type="NCBI Taxonomy" id="2820710"/>
    <lineage>
        <taxon>Bacteria</taxon>
        <taxon>Pseudomonadati</taxon>
        <taxon>Pseudomonadota</taxon>
        <taxon>Gammaproteobacteria</taxon>
        <taxon>Alteromonadales</taxon>
        <taxon>Pseudoalteromonadaceae</taxon>
        <taxon>Psychrosphaera</taxon>
    </lineage>
</organism>
<dbReference type="GO" id="GO:0008652">
    <property type="term" value="P:amino acid biosynthetic process"/>
    <property type="evidence" value="ECO:0007669"/>
    <property type="project" value="UniProtKB-ARBA"/>
</dbReference>
<dbReference type="GO" id="GO:0008696">
    <property type="term" value="F:4-amino-4-deoxychorismate lyase activity"/>
    <property type="evidence" value="ECO:0007669"/>
    <property type="project" value="UniProtKB-EC"/>
</dbReference>
<dbReference type="InterPro" id="IPR018300">
    <property type="entry name" value="Aminotrans_IV_CS"/>
</dbReference>
<dbReference type="PROSITE" id="PS00770">
    <property type="entry name" value="AA_TRANSFER_CLASS_4"/>
    <property type="match status" value="1"/>
</dbReference>
<dbReference type="Gene3D" id="3.30.470.10">
    <property type="match status" value="1"/>
</dbReference>
<dbReference type="EMBL" id="CP072110">
    <property type="protein sequence ID" value="QTH65004.1"/>
    <property type="molecule type" value="Genomic_DNA"/>
</dbReference>
<dbReference type="SUPFAM" id="SSF56752">
    <property type="entry name" value="D-aminoacid aminotransferase-like PLP-dependent enzymes"/>
    <property type="match status" value="1"/>
</dbReference>
<comment type="pathway">
    <text evidence="5">Cofactor biosynthesis; tetrahydrofolate biosynthesis; 4-aminobenzoate from chorismate: step 2/2.</text>
</comment>
<evidence type="ECO:0000256" key="1">
    <source>
        <dbReference type="ARBA" id="ARBA00001933"/>
    </source>
</evidence>
<evidence type="ECO:0000256" key="2">
    <source>
        <dbReference type="ARBA" id="ARBA00009320"/>
    </source>
</evidence>
<comment type="cofactor">
    <cofactor evidence="1 12">
        <name>pyridoxal 5'-phosphate</name>
        <dbReference type="ChEBI" id="CHEBI:597326"/>
    </cofactor>
</comment>
<protein>
    <recommendedName>
        <fullName evidence="9">Aminodeoxychorismate lyase</fullName>
        <ecNumber evidence="6">4.1.3.38</ecNumber>
    </recommendedName>
    <alternativeName>
        <fullName evidence="10">4-amino-4-deoxychorismate lyase</fullName>
    </alternativeName>
</protein>
<evidence type="ECO:0000256" key="10">
    <source>
        <dbReference type="ARBA" id="ARBA00080135"/>
    </source>
</evidence>
<dbReference type="GO" id="GO:0046656">
    <property type="term" value="P:folic acid biosynthetic process"/>
    <property type="evidence" value="ECO:0007669"/>
    <property type="project" value="UniProtKB-KW"/>
</dbReference>
<comment type="catalytic activity">
    <reaction evidence="7">
        <text>4-amino-4-deoxychorismate = 4-aminobenzoate + pyruvate + H(+)</text>
        <dbReference type="Rhea" id="RHEA:16201"/>
        <dbReference type="ChEBI" id="CHEBI:15361"/>
        <dbReference type="ChEBI" id="CHEBI:15378"/>
        <dbReference type="ChEBI" id="CHEBI:17836"/>
        <dbReference type="ChEBI" id="CHEBI:58406"/>
        <dbReference type="EC" id="4.1.3.38"/>
    </reaction>
</comment>
<dbReference type="Pfam" id="PF01063">
    <property type="entry name" value="Aminotran_4"/>
    <property type="match status" value="1"/>
</dbReference>
<evidence type="ECO:0000256" key="9">
    <source>
        <dbReference type="ARBA" id="ARBA00069174"/>
    </source>
</evidence>
<dbReference type="AlphaFoldDB" id="A0A975DE40"/>
<gene>
    <name evidence="13" type="ORF">J1N51_06030</name>
</gene>
<evidence type="ECO:0000256" key="11">
    <source>
        <dbReference type="RuleBase" id="RU004106"/>
    </source>
</evidence>
<evidence type="ECO:0000256" key="3">
    <source>
        <dbReference type="ARBA" id="ARBA00022898"/>
    </source>
</evidence>
<proteinExistence type="inferred from homology"/>
<dbReference type="InterPro" id="IPR001544">
    <property type="entry name" value="Aminotrans_IV"/>
</dbReference>